<dbReference type="EMBL" id="BNCK01000001">
    <property type="protein sequence ID" value="GHF78793.1"/>
    <property type="molecule type" value="Genomic_DNA"/>
</dbReference>
<feature type="coiled-coil region" evidence="1">
    <location>
        <begin position="124"/>
        <end position="165"/>
    </location>
</feature>
<dbReference type="Proteomes" id="UP000623842">
    <property type="component" value="Unassembled WGS sequence"/>
</dbReference>
<keyword evidence="1" id="KW-0175">Coiled coil</keyword>
<dbReference type="RefSeq" id="WP_189766890.1">
    <property type="nucleotide sequence ID" value="NZ_BNCK01000001.1"/>
</dbReference>
<evidence type="ECO:0008006" key="5">
    <source>
        <dbReference type="Google" id="ProtNLM"/>
    </source>
</evidence>
<protein>
    <recommendedName>
        <fullName evidence="5">Lipoprotein</fullName>
    </recommendedName>
</protein>
<dbReference type="AlphaFoldDB" id="A0A919BC38"/>
<comment type="caution">
    <text evidence="3">The sequence shown here is derived from an EMBL/GenBank/DDBJ whole genome shotgun (WGS) entry which is preliminary data.</text>
</comment>
<name>A0A919BC38_9GAMM</name>
<keyword evidence="4" id="KW-1185">Reference proteome</keyword>
<sequence length="167" mass="19258">MNKHTLKLALISLLLMLTSGCQSTDNQLKRIPIGDYYLAVKGYTSEQFSQELTWQKQQLAITPHESAIKLAVLHTMSNKPEYNPYTAKSYLNQVAEYQINVEDLAFVTSLREQLNGLIIQLNQNHQSKSRIKDLTQALDKQTQENIRLNDKIEQLKRIEQTIQQQSL</sequence>
<accession>A0A919BC38</accession>
<evidence type="ECO:0000256" key="2">
    <source>
        <dbReference type="SAM" id="SignalP"/>
    </source>
</evidence>
<reference evidence="3" key="2">
    <citation type="submission" date="2020-09" db="EMBL/GenBank/DDBJ databases">
        <authorList>
            <person name="Sun Q."/>
            <person name="Kim S."/>
        </authorList>
    </citation>
    <scope>NUCLEOTIDE SEQUENCE</scope>
    <source>
        <strain evidence="3">KCTC 42731</strain>
    </source>
</reference>
<proteinExistence type="predicted"/>
<feature type="chain" id="PRO_5037042696" description="Lipoprotein" evidence="2">
    <location>
        <begin position="24"/>
        <end position="167"/>
    </location>
</feature>
<evidence type="ECO:0000313" key="3">
    <source>
        <dbReference type="EMBL" id="GHF78793.1"/>
    </source>
</evidence>
<evidence type="ECO:0000313" key="4">
    <source>
        <dbReference type="Proteomes" id="UP000623842"/>
    </source>
</evidence>
<evidence type="ECO:0000256" key="1">
    <source>
        <dbReference type="SAM" id="Coils"/>
    </source>
</evidence>
<reference evidence="3" key="1">
    <citation type="journal article" date="2014" name="Int. J. Syst. Evol. Microbiol.">
        <title>Complete genome sequence of Corynebacterium casei LMG S-19264T (=DSM 44701T), isolated from a smear-ripened cheese.</title>
        <authorList>
            <consortium name="US DOE Joint Genome Institute (JGI-PGF)"/>
            <person name="Walter F."/>
            <person name="Albersmeier A."/>
            <person name="Kalinowski J."/>
            <person name="Ruckert C."/>
        </authorList>
    </citation>
    <scope>NUCLEOTIDE SEQUENCE</scope>
    <source>
        <strain evidence="3">KCTC 42731</strain>
    </source>
</reference>
<feature type="signal peptide" evidence="2">
    <location>
        <begin position="1"/>
        <end position="23"/>
    </location>
</feature>
<dbReference type="PROSITE" id="PS51257">
    <property type="entry name" value="PROKAR_LIPOPROTEIN"/>
    <property type="match status" value="1"/>
</dbReference>
<organism evidence="3 4">
    <name type="scientific">Thalassotalea marina</name>
    <dbReference type="NCBI Taxonomy" id="1673741"/>
    <lineage>
        <taxon>Bacteria</taxon>
        <taxon>Pseudomonadati</taxon>
        <taxon>Pseudomonadota</taxon>
        <taxon>Gammaproteobacteria</taxon>
        <taxon>Alteromonadales</taxon>
        <taxon>Colwelliaceae</taxon>
        <taxon>Thalassotalea</taxon>
    </lineage>
</organism>
<gene>
    <name evidence="3" type="ORF">GCM10017161_02350</name>
</gene>
<keyword evidence="2" id="KW-0732">Signal</keyword>